<dbReference type="AlphaFoldDB" id="A0AAV5GSC3"/>
<dbReference type="Proteomes" id="UP001342314">
    <property type="component" value="Unassembled WGS sequence"/>
</dbReference>
<proteinExistence type="predicted"/>
<organism evidence="2 3">
    <name type="scientific">Rhodotorula paludigena</name>
    <dbReference type="NCBI Taxonomy" id="86838"/>
    <lineage>
        <taxon>Eukaryota</taxon>
        <taxon>Fungi</taxon>
        <taxon>Dikarya</taxon>
        <taxon>Basidiomycota</taxon>
        <taxon>Pucciniomycotina</taxon>
        <taxon>Microbotryomycetes</taxon>
        <taxon>Sporidiobolales</taxon>
        <taxon>Sporidiobolaceae</taxon>
        <taxon>Rhodotorula</taxon>
    </lineage>
</organism>
<accession>A0AAV5GSC3</accession>
<evidence type="ECO:0000313" key="2">
    <source>
        <dbReference type="EMBL" id="GJN91568.1"/>
    </source>
</evidence>
<reference evidence="2 3" key="1">
    <citation type="submission" date="2021-12" db="EMBL/GenBank/DDBJ databases">
        <title>High titer production of polyol ester of fatty acids by Rhodotorula paludigena BS15 towards product separation-free biomass refinery.</title>
        <authorList>
            <person name="Mano J."/>
            <person name="Ono H."/>
            <person name="Tanaka T."/>
            <person name="Naito K."/>
            <person name="Sushida H."/>
            <person name="Ike M."/>
            <person name="Tokuyasu K."/>
            <person name="Kitaoka M."/>
        </authorList>
    </citation>
    <scope>NUCLEOTIDE SEQUENCE [LARGE SCALE GENOMIC DNA]</scope>
    <source>
        <strain evidence="2 3">BS15</strain>
    </source>
</reference>
<evidence type="ECO:0000256" key="1">
    <source>
        <dbReference type="SAM" id="SignalP"/>
    </source>
</evidence>
<gene>
    <name evidence="2" type="ORF">Rhopal_004591-T1</name>
</gene>
<feature type="chain" id="PRO_5043887565" evidence="1">
    <location>
        <begin position="18"/>
        <end position="161"/>
    </location>
</feature>
<sequence>MKFAGLAVFSLASIAAAAPAKRQQEVKNVPAYIGTLVAPSAGFSVPLGGSFDLAYDTSHEYQPHYGASIRSVDIGIQGPTPIIPVDNSFQPYGIQEIKTGLPTDGPGAWVNETITIPSQINKAGQYFLIIQEHQTAVYDSEQPLWRVQSYNVSFEITEASS</sequence>
<protein>
    <submittedName>
        <fullName evidence="2">Uncharacterized protein</fullName>
    </submittedName>
</protein>
<dbReference type="EMBL" id="BQKY01000009">
    <property type="protein sequence ID" value="GJN91568.1"/>
    <property type="molecule type" value="Genomic_DNA"/>
</dbReference>
<evidence type="ECO:0000313" key="3">
    <source>
        <dbReference type="Proteomes" id="UP001342314"/>
    </source>
</evidence>
<keyword evidence="1" id="KW-0732">Signal</keyword>
<name>A0AAV5GSC3_9BASI</name>
<keyword evidence="3" id="KW-1185">Reference proteome</keyword>
<comment type="caution">
    <text evidence="2">The sequence shown here is derived from an EMBL/GenBank/DDBJ whole genome shotgun (WGS) entry which is preliminary data.</text>
</comment>
<feature type="signal peptide" evidence="1">
    <location>
        <begin position="1"/>
        <end position="17"/>
    </location>
</feature>